<dbReference type="Pfam" id="PF07575">
    <property type="entry name" value="Nucleopor_Nup85"/>
    <property type="match status" value="1"/>
</dbReference>
<evidence type="ECO:0000256" key="4">
    <source>
        <dbReference type="ARBA" id="ARBA00022816"/>
    </source>
</evidence>
<evidence type="ECO:0000256" key="2">
    <source>
        <dbReference type="ARBA" id="ARBA00005573"/>
    </source>
</evidence>
<dbReference type="GO" id="GO:0045893">
    <property type="term" value="P:positive regulation of DNA-templated transcription"/>
    <property type="evidence" value="ECO:0007669"/>
    <property type="project" value="TreeGrafter"/>
</dbReference>
<dbReference type="Proteomes" id="UP000605846">
    <property type="component" value="Unassembled WGS sequence"/>
</dbReference>
<comment type="subcellular location">
    <subcellularLocation>
        <location evidence="1 9">Nucleus</location>
        <location evidence="1 9">Nuclear pore complex</location>
    </subcellularLocation>
</comment>
<keyword evidence="7 9" id="KW-0906">Nuclear pore complex</keyword>
<evidence type="ECO:0000256" key="3">
    <source>
        <dbReference type="ARBA" id="ARBA00022448"/>
    </source>
</evidence>
<evidence type="ECO:0000256" key="5">
    <source>
        <dbReference type="ARBA" id="ARBA00022927"/>
    </source>
</evidence>
<evidence type="ECO:0000256" key="6">
    <source>
        <dbReference type="ARBA" id="ARBA00023010"/>
    </source>
</evidence>
<name>A0A8H7ESU7_9FUNG</name>
<keyword evidence="6 9" id="KW-0811">Translocation</keyword>
<comment type="subunit">
    <text evidence="9">Component of the nuclear pore complex (NPC).</text>
</comment>
<keyword evidence="9" id="KW-0472">Membrane</keyword>
<accession>A0A8H7ESU7</accession>
<dbReference type="InterPro" id="IPR011502">
    <property type="entry name" value="Nucleoporin_Nup85"/>
</dbReference>
<gene>
    <name evidence="10" type="primary">NUP75_2</name>
    <name evidence="10" type="ORF">EC973_008329</name>
</gene>
<comment type="caution">
    <text evidence="10">The sequence shown here is derived from an EMBL/GenBank/DDBJ whole genome shotgun (WGS) entry which is preliminary data.</text>
</comment>
<evidence type="ECO:0000256" key="9">
    <source>
        <dbReference type="RuleBase" id="RU365073"/>
    </source>
</evidence>
<protein>
    <recommendedName>
        <fullName evidence="9">Nuclear pore complex protein Nup85</fullName>
    </recommendedName>
</protein>
<dbReference type="GO" id="GO:0006406">
    <property type="term" value="P:mRNA export from nucleus"/>
    <property type="evidence" value="ECO:0007669"/>
    <property type="project" value="TreeGrafter"/>
</dbReference>
<keyword evidence="3 9" id="KW-0813">Transport</keyword>
<dbReference type="GO" id="GO:0017056">
    <property type="term" value="F:structural constituent of nuclear pore"/>
    <property type="evidence" value="ECO:0007669"/>
    <property type="project" value="TreeGrafter"/>
</dbReference>
<comment type="similarity">
    <text evidence="2 9">Belongs to the nucleoporin Nup85 family.</text>
</comment>
<keyword evidence="8 9" id="KW-0539">Nucleus</keyword>
<dbReference type="PANTHER" id="PTHR13373">
    <property type="entry name" value="FROUNT PROTEIN-RELATED"/>
    <property type="match status" value="1"/>
</dbReference>
<sequence>MGPLIETISAMPSIPDNSDKYKEYNVQWQQWKLAAKAAINQVQQWPPSAQTRHVQNTLEMLIGSEKTIAAHAETDIEAYISAIFYAHPLATMEEVFDTNKRLSVLFAKGPYYPTIISQLLRGDLYGALENCWSMDWWLLAHFTDLLRLSPLYSNLLPALQFTGREGQYIQARMWFALNYANYLLKYDITRNCAFEYMITCGDRGRTMLVESVKQIPLGDKIALELLQHYYEQGGMKDAANRFFEILAVRSIEEKDFLGALHYYCLSNNRVKVEHTFELALVDYAESGQLAELDSLKDKYDPLLNGERAQFFFQFAEMRKLYMSNKKQEASAALRQLLIAETSPLEFLPIVFLEGLCLLEDGSLWFNAEDIEHFKACIQDLEDTDAEEGYSVLEKYMIQRDYESTANIRTVKSTFIDMIRLTLDRYPVS</sequence>
<evidence type="ECO:0000256" key="8">
    <source>
        <dbReference type="ARBA" id="ARBA00023242"/>
    </source>
</evidence>
<dbReference type="GO" id="GO:0006606">
    <property type="term" value="P:protein import into nucleus"/>
    <property type="evidence" value="ECO:0007669"/>
    <property type="project" value="TreeGrafter"/>
</dbReference>
<dbReference type="GO" id="GO:0031965">
    <property type="term" value="C:nuclear membrane"/>
    <property type="evidence" value="ECO:0007669"/>
    <property type="project" value="UniProtKB-UniRule"/>
</dbReference>
<comment type="function">
    <text evidence="9">Functions as a component of the nuclear pore complex (NPC).</text>
</comment>
<reference evidence="10" key="1">
    <citation type="submission" date="2020-01" db="EMBL/GenBank/DDBJ databases">
        <title>Genome Sequencing of Three Apophysomyces-Like Fungal Strains Confirms a Novel Fungal Genus in the Mucoromycota with divergent Burkholderia-like Endosymbiotic Bacteria.</title>
        <authorList>
            <person name="Stajich J.E."/>
            <person name="Macias A.M."/>
            <person name="Carter-House D."/>
            <person name="Lovett B."/>
            <person name="Kasson L.R."/>
            <person name="Berry K."/>
            <person name="Grigoriev I."/>
            <person name="Chang Y."/>
            <person name="Spatafora J."/>
            <person name="Kasson M.T."/>
        </authorList>
    </citation>
    <scope>NUCLEOTIDE SEQUENCE</scope>
    <source>
        <strain evidence="10">NRRL A-21654</strain>
    </source>
</reference>
<evidence type="ECO:0000313" key="11">
    <source>
        <dbReference type="Proteomes" id="UP000605846"/>
    </source>
</evidence>
<evidence type="ECO:0000313" key="10">
    <source>
        <dbReference type="EMBL" id="KAF7731814.1"/>
    </source>
</evidence>
<dbReference type="EMBL" id="JABAYA010000007">
    <property type="protein sequence ID" value="KAF7731814.1"/>
    <property type="molecule type" value="Genomic_DNA"/>
</dbReference>
<evidence type="ECO:0000256" key="1">
    <source>
        <dbReference type="ARBA" id="ARBA00004567"/>
    </source>
</evidence>
<dbReference type="AlphaFoldDB" id="A0A8H7ESU7"/>
<proteinExistence type="inferred from homology"/>
<evidence type="ECO:0000256" key="7">
    <source>
        <dbReference type="ARBA" id="ARBA00023132"/>
    </source>
</evidence>
<organism evidence="10 11">
    <name type="scientific">Apophysomyces ossiformis</name>
    <dbReference type="NCBI Taxonomy" id="679940"/>
    <lineage>
        <taxon>Eukaryota</taxon>
        <taxon>Fungi</taxon>
        <taxon>Fungi incertae sedis</taxon>
        <taxon>Mucoromycota</taxon>
        <taxon>Mucoromycotina</taxon>
        <taxon>Mucoromycetes</taxon>
        <taxon>Mucorales</taxon>
        <taxon>Mucorineae</taxon>
        <taxon>Mucoraceae</taxon>
        <taxon>Apophysomyces</taxon>
    </lineage>
</organism>
<keyword evidence="11" id="KW-1185">Reference proteome</keyword>
<dbReference type="GO" id="GO:0031080">
    <property type="term" value="C:nuclear pore outer ring"/>
    <property type="evidence" value="ECO:0007669"/>
    <property type="project" value="TreeGrafter"/>
</dbReference>
<dbReference type="PANTHER" id="PTHR13373:SF21">
    <property type="entry name" value="NUCLEAR PORE COMPLEX PROTEIN NUP85"/>
    <property type="match status" value="1"/>
</dbReference>
<dbReference type="OrthoDB" id="17644at2759"/>
<keyword evidence="4 9" id="KW-0509">mRNA transport</keyword>
<keyword evidence="5 9" id="KW-0653">Protein transport</keyword>